<evidence type="ECO:0000313" key="5">
    <source>
        <dbReference type="Proteomes" id="UP000638986"/>
    </source>
</evidence>
<evidence type="ECO:0000313" key="2">
    <source>
        <dbReference type="EMBL" id="SPY99875.1"/>
    </source>
</evidence>
<accession>A0A2X2CI91</accession>
<dbReference type="Proteomes" id="UP000250443">
    <property type="component" value="Unassembled WGS sequence"/>
</dbReference>
<reference evidence="2 4" key="1">
    <citation type="submission" date="2018-06" db="EMBL/GenBank/DDBJ databases">
        <authorList>
            <consortium name="Pathogen Informatics"/>
            <person name="Doyle S."/>
        </authorList>
    </citation>
    <scope>NUCLEOTIDE SEQUENCE [LARGE SCALE GENOMIC DNA]</scope>
    <source>
        <strain evidence="2 4">NCTC11842</strain>
    </source>
</reference>
<dbReference type="EMBL" id="UAUF01000002">
    <property type="protein sequence ID" value="SPZ00051.1"/>
    <property type="molecule type" value="Genomic_DNA"/>
</dbReference>
<sequence length="201" mass="22036">MSEATIYEFRPKGLTPAALRGSAILKQIQDAQALILNHPIEVTNDGKGLAYGAYNCPIYYLSDGRAHHTAGEHIDQMRSTRANTHNAVELRCDALGLAIYVSGVIQVDQKVFGPRQQGNPVGRGFRVAVYHYGKKEATLCVAVVSAADLLKKLHQTLLTTFNNIAADYNLTGMSEECLVLRSSHNFFPDIPLGLADLEHCR</sequence>
<name>A0A2X2CI91_PSELU</name>
<evidence type="ECO:0000313" key="4">
    <source>
        <dbReference type="Proteomes" id="UP000250443"/>
    </source>
</evidence>
<dbReference type="EMBL" id="UAUF01000002">
    <property type="protein sequence ID" value="SPY99875.1"/>
    <property type="molecule type" value="Genomic_DNA"/>
</dbReference>
<dbReference type="AlphaFoldDB" id="A0A2X2CI91"/>
<reference evidence="1 5" key="2">
    <citation type="submission" date="2020-11" db="EMBL/GenBank/DDBJ databases">
        <title>Enhanced detection system for hospital associated transmission using whole genome sequencing surveillance.</title>
        <authorList>
            <person name="Harrison L.H."/>
            <person name="Van Tyne D."/>
            <person name="Marsh J.W."/>
            <person name="Griffith M.P."/>
            <person name="Snyder D.J."/>
            <person name="Cooper V.S."/>
            <person name="Mustapha M."/>
        </authorList>
    </citation>
    <scope>NUCLEOTIDE SEQUENCE [LARGE SCALE GENOMIC DNA]</scope>
    <source>
        <strain evidence="1 5">PSB00013</strain>
    </source>
</reference>
<protein>
    <submittedName>
        <fullName evidence="2">Uncharacterized protein</fullName>
    </submittedName>
</protein>
<dbReference type="RefSeq" id="WP_010799526.1">
    <property type="nucleotide sequence ID" value="NZ_JAAMQY010000010.1"/>
</dbReference>
<dbReference type="EMBL" id="JADTXM010000028">
    <property type="protein sequence ID" value="MBH3441786.1"/>
    <property type="molecule type" value="Genomic_DNA"/>
</dbReference>
<gene>
    <name evidence="1" type="ORF">I5Q09_24210</name>
    <name evidence="2" type="ORF">NCTC11842_00020</name>
    <name evidence="3" type="ORF">NCTC11842_00196</name>
</gene>
<evidence type="ECO:0000313" key="3">
    <source>
        <dbReference type="EMBL" id="SPZ00051.1"/>
    </source>
</evidence>
<evidence type="ECO:0000313" key="1">
    <source>
        <dbReference type="EMBL" id="MBH3441786.1"/>
    </source>
</evidence>
<proteinExistence type="predicted"/>
<dbReference type="Proteomes" id="UP000638986">
    <property type="component" value="Unassembled WGS sequence"/>
</dbReference>
<organism evidence="2 4">
    <name type="scientific">Pseudomonas luteola</name>
    <dbReference type="NCBI Taxonomy" id="47886"/>
    <lineage>
        <taxon>Bacteria</taxon>
        <taxon>Pseudomonadati</taxon>
        <taxon>Pseudomonadota</taxon>
        <taxon>Gammaproteobacteria</taxon>
        <taxon>Pseudomonadales</taxon>
        <taxon>Pseudomonadaceae</taxon>
        <taxon>Pseudomonas</taxon>
    </lineage>
</organism>